<evidence type="ECO:0000256" key="3">
    <source>
        <dbReference type="ARBA" id="ARBA00022452"/>
    </source>
</evidence>
<feature type="domain" description="TonB-dependent receptor plug" evidence="12">
    <location>
        <begin position="46"/>
        <end position="146"/>
    </location>
</feature>
<evidence type="ECO:0000256" key="2">
    <source>
        <dbReference type="ARBA" id="ARBA00022448"/>
    </source>
</evidence>
<evidence type="ECO:0000313" key="14">
    <source>
        <dbReference type="Proteomes" id="UP000766336"/>
    </source>
</evidence>
<proteinExistence type="inferred from homology"/>
<evidence type="ECO:0000256" key="5">
    <source>
        <dbReference type="ARBA" id="ARBA00023077"/>
    </source>
</evidence>
<keyword evidence="6 8" id="KW-0472">Membrane</keyword>
<dbReference type="PANTHER" id="PTHR30069">
    <property type="entry name" value="TONB-DEPENDENT OUTER MEMBRANE RECEPTOR"/>
    <property type="match status" value="1"/>
</dbReference>
<dbReference type="Pfam" id="PF00593">
    <property type="entry name" value="TonB_dep_Rec_b-barrel"/>
    <property type="match status" value="1"/>
</dbReference>
<evidence type="ECO:0000256" key="10">
    <source>
        <dbReference type="SAM" id="SignalP"/>
    </source>
</evidence>
<feature type="signal peptide" evidence="10">
    <location>
        <begin position="1"/>
        <end position="19"/>
    </location>
</feature>
<name>A0ABS5QKB0_9PROT</name>
<keyword evidence="7 8" id="KW-0998">Cell outer membrane</keyword>
<dbReference type="InterPro" id="IPR000531">
    <property type="entry name" value="Beta-barrel_TonB"/>
</dbReference>
<evidence type="ECO:0000259" key="12">
    <source>
        <dbReference type="Pfam" id="PF07715"/>
    </source>
</evidence>
<dbReference type="PANTHER" id="PTHR30069:SF40">
    <property type="entry name" value="TONB-DEPENDENT RECEPTOR NMB0964-RELATED"/>
    <property type="match status" value="1"/>
</dbReference>
<evidence type="ECO:0000256" key="8">
    <source>
        <dbReference type="PROSITE-ProRule" id="PRU01360"/>
    </source>
</evidence>
<dbReference type="EMBL" id="JAHCDA010000005">
    <property type="protein sequence ID" value="MBS7813487.1"/>
    <property type="molecule type" value="Genomic_DNA"/>
</dbReference>
<organism evidence="13 14">
    <name type="scientific">Roseococcus pinisoli</name>
    <dbReference type="NCBI Taxonomy" id="2835040"/>
    <lineage>
        <taxon>Bacteria</taxon>
        <taxon>Pseudomonadati</taxon>
        <taxon>Pseudomonadota</taxon>
        <taxon>Alphaproteobacteria</taxon>
        <taxon>Acetobacterales</taxon>
        <taxon>Roseomonadaceae</taxon>
        <taxon>Roseococcus</taxon>
    </lineage>
</organism>
<keyword evidence="10" id="KW-0732">Signal</keyword>
<dbReference type="RefSeq" id="WP_213672186.1">
    <property type="nucleotide sequence ID" value="NZ_JAHCDA010000005.1"/>
</dbReference>
<evidence type="ECO:0000259" key="11">
    <source>
        <dbReference type="Pfam" id="PF00593"/>
    </source>
</evidence>
<keyword evidence="13" id="KW-0675">Receptor</keyword>
<dbReference type="InterPro" id="IPR037066">
    <property type="entry name" value="Plug_dom_sf"/>
</dbReference>
<keyword evidence="5 9" id="KW-0798">TonB box</keyword>
<reference evidence="13 14" key="1">
    <citation type="submission" date="2021-05" db="EMBL/GenBank/DDBJ databases">
        <title>Roseococcus sp. XZZS9, whole genome shotgun sequencing project.</title>
        <authorList>
            <person name="Zhao G."/>
            <person name="Shen L."/>
        </authorList>
    </citation>
    <scope>NUCLEOTIDE SEQUENCE [LARGE SCALE GENOMIC DNA]</scope>
    <source>
        <strain evidence="13 14">XZZS9</strain>
    </source>
</reference>
<dbReference type="Proteomes" id="UP000766336">
    <property type="component" value="Unassembled WGS sequence"/>
</dbReference>
<comment type="caution">
    <text evidence="13">The sequence shown here is derived from an EMBL/GenBank/DDBJ whole genome shotgun (WGS) entry which is preliminary data.</text>
</comment>
<dbReference type="Pfam" id="PF07715">
    <property type="entry name" value="Plug"/>
    <property type="match status" value="1"/>
</dbReference>
<sequence>MRLSPLWIVAGLAPSAALAQAPQPIDLPAMSVTASPIAGDQPGTFVPVTDLDRERIAQDPARSLGDVMRDEPGLSATTFAPGASRPIIRGLDNFRVRLQENGFGAGDVSAYGEDHAVPLDPLTAERIEVIRGPASLRWGSQAIGGVVNVINNRIPTSLPGQAVSGRVSGGWNSGSRGWDGAASTDVRAGNVVVHGDLFGRHDSDYSIPGGRRQANTGVRTDGGSMGLSYFFDQGFIGTSVSRFTSLYGIPGEADALAGTSIRMEQTRWASRGEYRPGSGPIRSVNFWLGYTTYRHEEIGAGHDDHDHSDHDHPATGERLVHGGFRNNSWDGRLEFQHMPVQTGLGELNGTFGLSYEQENLRTTGEFFEFLPSARTNRAAGYLFEELRLSPVWRLQAAARLEFVRIAGSTAAFPDGLLPVDADQELENASRRRDFMPASFSLGLLRDLPWAMQGRATAQYVQRAPSAAELFSRGAHDASGTFDVGAPNLRKEAATTVELGLGRRTGAFRFDTSAYYSRYNGFIYRALTGSTCGEEFSSCAPSGGGEFRQVAYGQRDATFYGFEGRAEQDVLRLGSGTAGVSGRYDFVRAEFANGAGNVPRIPPHRLGAGLWWRSASWQASVDYLHAFDQTRTGTNETRTNGYDLLGVRIGYTAQLGGTRAVNFSVIGNNLLDSEVRNAASFKKDEVLLPGRSVRFLMTMTF</sequence>
<gene>
    <name evidence="13" type="ORF">KHU32_21280</name>
</gene>
<evidence type="ECO:0000256" key="6">
    <source>
        <dbReference type="ARBA" id="ARBA00023136"/>
    </source>
</evidence>
<dbReference type="PROSITE" id="PS52016">
    <property type="entry name" value="TONB_DEPENDENT_REC_3"/>
    <property type="match status" value="1"/>
</dbReference>
<feature type="domain" description="TonB-dependent receptor-like beta-barrel" evidence="11">
    <location>
        <begin position="211"/>
        <end position="669"/>
    </location>
</feature>
<dbReference type="InterPro" id="IPR039426">
    <property type="entry name" value="TonB-dep_rcpt-like"/>
</dbReference>
<keyword evidence="2 8" id="KW-0813">Transport</keyword>
<dbReference type="Gene3D" id="2.40.170.20">
    <property type="entry name" value="TonB-dependent receptor, beta-barrel domain"/>
    <property type="match status" value="1"/>
</dbReference>
<comment type="similarity">
    <text evidence="8 9">Belongs to the TonB-dependent receptor family.</text>
</comment>
<keyword evidence="4 8" id="KW-0812">Transmembrane</keyword>
<evidence type="ECO:0000313" key="13">
    <source>
        <dbReference type="EMBL" id="MBS7813487.1"/>
    </source>
</evidence>
<keyword evidence="14" id="KW-1185">Reference proteome</keyword>
<accession>A0ABS5QKB0</accession>
<dbReference type="InterPro" id="IPR012910">
    <property type="entry name" value="Plug_dom"/>
</dbReference>
<keyword evidence="3 8" id="KW-1134">Transmembrane beta strand</keyword>
<dbReference type="Gene3D" id="2.170.130.10">
    <property type="entry name" value="TonB-dependent receptor, plug domain"/>
    <property type="match status" value="1"/>
</dbReference>
<dbReference type="InterPro" id="IPR036942">
    <property type="entry name" value="Beta-barrel_TonB_sf"/>
</dbReference>
<evidence type="ECO:0000256" key="1">
    <source>
        <dbReference type="ARBA" id="ARBA00004571"/>
    </source>
</evidence>
<dbReference type="SUPFAM" id="SSF56935">
    <property type="entry name" value="Porins"/>
    <property type="match status" value="1"/>
</dbReference>
<evidence type="ECO:0000256" key="9">
    <source>
        <dbReference type="RuleBase" id="RU003357"/>
    </source>
</evidence>
<evidence type="ECO:0000256" key="7">
    <source>
        <dbReference type="ARBA" id="ARBA00023237"/>
    </source>
</evidence>
<feature type="chain" id="PRO_5046898126" evidence="10">
    <location>
        <begin position="20"/>
        <end position="700"/>
    </location>
</feature>
<protein>
    <submittedName>
        <fullName evidence="13">TonB-dependent receptor</fullName>
    </submittedName>
</protein>
<comment type="subcellular location">
    <subcellularLocation>
        <location evidence="1 8">Cell outer membrane</location>
        <topology evidence="1 8">Multi-pass membrane protein</topology>
    </subcellularLocation>
</comment>
<evidence type="ECO:0000256" key="4">
    <source>
        <dbReference type="ARBA" id="ARBA00022692"/>
    </source>
</evidence>